<dbReference type="AlphaFoldDB" id="A0A7E5W8G1"/>
<keyword evidence="2" id="KW-1133">Transmembrane helix</keyword>
<evidence type="ECO:0000256" key="1">
    <source>
        <dbReference type="SAM" id="MobiDB-lite"/>
    </source>
</evidence>
<proteinExistence type="predicted"/>
<protein>
    <submittedName>
        <fullName evidence="4">Uncharacterized protein LOC113500042</fullName>
    </submittedName>
</protein>
<evidence type="ECO:0000313" key="3">
    <source>
        <dbReference type="Proteomes" id="UP000322000"/>
    </source>
</evidence>
<feature type="region of interest" description="Disordered" evidence="1">
    <location>
        <begin position="202"/>
        <end position="231"/>
    </location>
</feature>
<name>A0A7E5W8G1_TRINI</name>
<dbReference type="OrthoDB" id="7429108at2759"/>
<gene>
    <name evidence="4" type="primary">LOC113500042</name>
</gene>
<feature type="transmembrane region" description="Helical" evidence="2">
    <location>
        <begin position="84"/>
        <end position="106"/>
    </location>
</feature>
<dbReference type="KEGG" id="tnl:113500042"/>
<organism evidence="3 4">
    <name type="scientific">Trichoplusia ni</name>
    <name type="common">Cabbage looper</name>
    <dbReference type="NCBI Taxonomy" id="7111"/>
    <lineage>
        <taxon>Eukaryota</taxon>
        <taxon>Metazoa</taxon>
        <taxon>Ecdysozoa</taxon>
        <taxon>Arthropoda</taxon>
        <taxon>Hexapoda</taxon>
        <taxon>Insecta</taxon>
        <taxon>Pterygota</taxon>
        <taxon>Neoptera</taxon>
        <taxon>Endopterygota</taxon>
        <taxon>Lepidoptera</taxon>
        <taxon>Glossata</taxon>
        <taxon>Ditrysia</taxon>
        <taxon>Noctuoidea</taxon>
        <taxon>Noctuidae</taxon>
        <taxon>Plusiinae</taxon>
        <taxon>Trichoplusia</taxon>
    </lineage>
</organism>
<dbReference type="InParanoid" id="A0A7E5W8G1"/>
<feature type="transmembrane region" description="Helical" evidence="2">
    <location>
        <begin position="57"/>
        <end position="77"/>
    </location>
</feature>
<accession>A0A7E5W8G1</accession>
<dbReference type="Proteomes" id="UP000322000">
    <property type="component" value="Chromosome 13"/>
</dbReference>
<dbReference type="RefSeq" id="XP_026736501.1">
    <property type="nucleotide sequence ID" value="XM_026880700.1"/>
</dbReference>
<reference evidence="4" key="1">
    <citation type="submission" date="2025-08" db="UniProtKB">
        <authorList>
            <consortium name="RefSeq"/>
        </authorList>
    </citation>
    <scope>IDENTIFICATION</scope>
</reference>
<evidence type="ECO:0000256" key="2">
    <source>
        <dbReference type="SAM" id="Phobius"/>
    </source>
</evidence>
<feature type="transmembrane region" description="Helical" evidence="2">
    <location>
        <begin position="166"/>
        <end position="187"/>
    </location>
</feature>
<feature type="transmembrane region" description="Helical" evidence="2">
    <location>
        <begin position="12"/>
        <end position="37"/>
    </location>
</feature>
<keyword evidence="2" id="KW-0472">Membrane</keyword>
<keyword evidence="3" id="KW-1185">Reference proteome</keyword>
<evidence type="ECO:0000313" key="4">
    <source>
        <dbReference type="RefSeq" id="XP_026736501.1"/>
    </source>
</evidence>
<sequence length="247" mass="27168">MGCAKGLCTAEKIFIFINIAFAMYSGALLATAARLAWDPSTYTWFRFLCGAQYRVSAAYVFAAGVWLAALVYLAAAAAQRHAPLCLHLYAAGVACLALSEVGYGAWMGASLAAWWREAPQAELARRGMDLLHDLKPALLAVERYRDVARPLYDMIEEVEREAPNNAFVIIVFGVLGMVLQIAAFVMARRLARGERARAASVSEDKHAAVRAVPAHDDDSDTNDPERAPPGWRKKANLRMYTILDKIF</sequence>
<dbReference type="GeneID" id="113500042"/>
<keyword evidence="2" id="KW-0812">Transmembrane</keyword>